<feature type="transmembrane region" description="Helical" evidence="3">
    <location>
        <begin position="2152"/>
        <end position="2175"/>
    </location>
</feature>
<proteinExistence type="predicted"/>
<feature type="coiled-coil region" evidence="1">
    <location>
        <begin position="1373"/>
        <end position="1466"/>
    </location>
</feature>
<accession>A0A803M6W7</accession>
<keyword evidence="6" id="KW-1185">Reference proteome</keyword>
<feature type="coiled-coil region" evidence="1">
    <location>
        <begin position="551"/>
        <end position="578"/>
    </location>
</feature>
<evidence type="ECO:0000256" key="1">
    <source>
        <dbReference type="SAM" id="Coils"/>
    </source>
</evidence>
<dbReference type="GO" id="GO:0004175">
    <property type="term" value="F:endopeptidase activity"/>
    <property type="evidence" value="ECO:0007669"/>
    <property type="project" value="UniProtKB-ARBA"/>
</dbReference>
<dbReference type="Gramene" id="AUR62024190-RA">
    <property type="protein sequence ID" value="AUR62024190-RA:cds"/>
    <property type="gene ID" value="AUR62024190"/>
</dbReference>
<feature type="coiled-coil region" evidence="1">
    <location>
        <begin position="1632"/>
        <end position="1697"/>
    </location>
</feature>
<feature type="coiled-coil region" evidence="1">
    <location>
        <begin position="1270"/>
        <end position="1311"/>
    </location>
</feature>
<keyword evidence="3" id="KW-0812">Transmembrane</keyword>
<dbReference type="PANTHER" id="PTHR43939">
    <property type="entry name" value="COILED-COIL DOMAIN-CONTAINING PROTEIN 158"/>
    <property type="match status" value="1"/>
</dbReference>
<feature type="coiled-coil region" evidence="1">
    <location>
        <begin position="134"/>
        <end position="186"/>
    </location>
</feature>
<feature type="coiled-coil region" evidence="1">
    <location>
        <begin position="884"/>
        <end position="946"/>
    </location>
</feature>
<feature type="region of interest" description="Disordered" evidence="2">
    <location>
        <begin position="1"/>
        <end position="114"/>
    </location>
</feature>
<feature type="coiled-coil region" evidence="1">
    <location>
        <begin position="369"/>
        <end position="407"/>
    </location>
</feature>
<organism evidence="5 6">
    <name type="scientific">Chenopodium quinoa</name>
    <name type="common">Quinoa</name>
    <dbReference type="NCBI Taxonomy" id="63459"/>
    <lineage>
        <taxon>Eukaryota</taxon>
        <taxon>Viridiplantae</taxon>
        <taxon>Streptophyta</taxon>
        <taxon>Embryophyta</taxon>
        <taxon>Tracheophyta</taxon>
        <taxon>Spermatophyta</taxon>
        <taxon>Magnoliopsida</taxon>
        <taxon>eudicotyledons</taxon>
        <taxon>Gunneridae</taxon>
        <taxon>Pentapetalae</taxon>
        <taxon>Caryophyllales</taxon>
        <taxon>Chenopodiaceae</taxon>
        <taxon>Chenopodioideae</taxon>
        <taxon>Atripliceae</taxon>
        <taxon>Chenopodium</taxon>
    </lineage>
</organism>
<feature type="coiled-coil region" evidence="1">
    <location>
        <begin position="1517"/>
        <end position="1551"/>
    </location>
</feature>
<feature type="coiled-coil region" evidence="1">
    <location>
        <begin position="971"/>
        <end position="1124"/>
    </location>
</feature>
<keyword evidence="3" id="KW-0472">Membrane</keyword>
<evidence type="ECO:0000256" key="3">
    <source>
        <dbReference type="SAM" id="Phobius"/>
    </source>
</evidence>
<reference evidence="5" key="1">
    <citation type="journal article" date="2017" name="Nature">
        <title>The genome of Chenopodium quinoa.</title>
        <authorList>
            <person name="Jarvis D.E."/>
            <person name="Ho Y.S."/>
            <person name="Lightfoot D.J."/>
            <person name="Schmoeckel S.M."/>
            <person name="Li B."/>
            <person name="Borm T.J.A."/>
            <person name="Ohyanagi H."/>
            <person name="Mineta K."/>
            <person name="Michell C.T."/>
            <person name="Saber N."/>
            <person name="Kharbatia N.M."/>
            <person name="Rupper R.R."/>
            <person name="Sharp A.R."/>
            <person name="Dally N."/>
            <person name="Boughton B.A."/>
            <person name="Woo Y.H."/>
            <person name="Gao G."/>
            <person name="Schijlen E.G.W.M."/>
            <person name="Guo X."/>
            <person name="Momin A.A."/>
            <person name="Negrao S."/>
            <person name="Al-Babili S."/>
            <person name="Gehring C."/>
            <person name="Roessner U."/>
            <person name="Jung C."/>
            <person name="Murphy K."/>
            <person name="Arold S.T."/>
            <person name="Gojobori T."/>
            <person name="van der Linden C.G."/>
            <person name="van Loo E.N."/>
            <person name="Jellen E.N."/>
            <person name="Maughan P.J."/>
            <person name="Tester M."/>
        </authorList>
    </citation>
    <scope>NUCLEOTIDE SEQUENCE [LARGE SCALE GENOMIC DNA]</scope>
    <source>
        <strain evidence="5">cv. PI 614886</strain>
    </source>
</reference>
<dbReference type="EnsemblPlants" id="AUR62024190-RA">
    <property type="protein sequence ID" value="AUR62024190-RA:cds"/>
    <property type="gene ID" value="AUR62024190"/>
</dbReference>
<feature type="transmembrane region" description="Helical" evidence="3">
    <location>
        <begin position="2129"/>
        <end position="2146"/>
    </location>
</feature>
<dbReference type="Gene3D" id="1.10.287.1490">
    <property type="match status" value="1"/>
</dbReference>
<protein>
    <recommendedName>
        <fullName evidence="4">CAAX prenyl protease 2/Lysostaphin resistance protein A-like domain-containing protein</fullName>
    </recommendedName>
</protein>
<dbReference type="Pfam" id="PF02517">
    <property type="entry name" value="Rce1-like"/>
    <property type="match status" value="1"/>
</dbReference>
<dbReference type="Proteomes" id="UP000596660">
    <property type="component" value="Unplaced"/>
</dbReference>
<feature type="domain" description="CAAX prenyl protease 2/Lysostaphin resistance protein A-like" evidence="4">
    <location>
        <begin position="2099"/>
        <end position="2186"/>
    </location>
</feature>
<dbReference type="OMA" id="ARDIMIN"/>
<sequence length="2203" mass="246699">MSGDYDSENNPETSSAVAGINDDEEDVGVNSESTNNQEMSSREANYDSNNSNDDGVIVNADNNGSGGDSDGVVVSEDAGREDMFLDAPEDLGADGRESMTLETPEWEEDRSHEPRARFSGLDNEMQNDYMVDEMERLRAMLDKTVNDKESIVREHKDEMEMAAKGIANLRDQMRDLINKQLLLNENQSGSLDRFHADVEQTPLHELIHECSMFVRNVVEEFQDLNTKSTEASVSREVVNSYMNSVQNESAEVQLQKDQYMEDATNRMLSSFASVVYVGELLDNSLVGRIAHVEKSVFSLMENYNWFLYQGDQLRQCLAQLRPELAEQADFGVIYAAANEELLGFRNKETEFIEKMSHMESENSKLMEQLGTHRAIADAANAELEKLKAELEQEKHRYSNTKEKLSMAVTKGKALVQQRDSLKQSIADKTSELEKCLVELQEKSSALEAAELIKEELVKSQMSGASLQDMLVQKDLMLEKLEDIILQSGIPEISTSKDVTERIRWLVEERNALKDDSMKFHQLADALLSIDLPENISFSDLESRLNWLAKSFDQANTEIGKLKDEINRTRESLIEADAEIGALQVENSRLRGMASNEMDHLVASLSTVLVEKDYVTMELDDMSHRFEAALQREHQAVLEKEDMLRIFLEASGITADDSQLSEAGVLVEKCLATIKERSSSTDESSEVKDDFYQILQKLLYVKDQDLALHEILLEDVTQKMKVEMDKLFIDSTKASEEIATLKEHNEKLQKDLERAEEKSSLIREKLSMAVKKGKGLVQEREGLKQLIDEKSSEIEKFKVELEQKVLAISNYENETSRLAEQVQGIAKLEEDFAALNDQRNILERDLSMSNKLLNSLTESISSITLPADSSFVEPVEKLRWLAGYLSDCKVLKEQAQQQLENALLEIETLTTNVSEAQSAIKSLEDALAVAEEKISQLAQEKTELEVGQTSAQEQLEKAILEAQLFAEAAAAKVALENALAVAETNISKLGKEKEEAESSRVLAEEELDKARSEIIDLTSKLSNATTTVKTLEDTVSHLENRISVLTDENNAAQVIRTDLEKEVKELIEEADIWDSKLQEAHSSVKSLEDALSKAENDYAELDSEKKAAEQEILTLSAKLNTCLEELAGTHGSLESRSLELFDHLKGLELLGEDETLLSSLRKCCESKFESLKEMEDLFNFIRGRCAKLSPESDPVSEETSCLSNFFSVSIDDIVGLNSVGGHADAVEGSDISLYVQKIVESFHMRKRTFSEKVGGFSSFLNECDTSIVRELQSTSKQITSMAEELQFLDQKVKSMETEYQALENKLAPLEDDVSLLLSACTEATQLLQSEVDKQMTEITTCSDHVEYEPKLSENKHMKATEMLLFATRKACGVCEQLKNSRNEFSSKVEELQDNLNELKIVADKRLEERDLSNTRIHELETYLAELQNTCSELKLKMENNQELEASLREKEVEISSLQSSLTMKEKEVGEALYWASHVENLVSRTNKIDVLMEDSPGGNLEPQDSSQIKKLMYVVDTFPELQHQIELLSHEKEELQSALTDQLHEIEHLKERIQESIGHEQELETVRSKVINMESGLDRIIQKFSTRDIIGDQTSVSTDDIIQVIEEQVVTTLSNSENLKSKVYELELEVKKSINSEQELAKLKDQLLDLEAGVQRIIKNLGGDEINYLKPLATSDLIQVLEKMVMALTLECEKLKAKDHELGSETWKDSDELELAEVKGQLVDLESGLQRIIHKIRGDVIGDQGKIPTRDLLQLLEKMVMAIIMESENSKSEVHELDSKLYGSQKAVDELLLKVKELEDSLQSRVIPSDTIQERSLFEATSQPSASEISEIEDVILCVLVHMSLFVSGECGSITVILLHRSLTCLTLKLLLSTISPVPSSTHVRTLRKGSSDHIAVNIDSESSRLLDNEPVEDKGLVPIQGKILADRIDGIWVSGGRLLMSKPRARLGFIAYWLFLHIWLLGTILPKISQKTERIKEQQSEVKLDSNKNSFNDNNGVKDSVPSKIDTINDDFALVNEKSELNLVTNDVPSRGTVLRACTVTSGLIAALGLAIREVWHLELVIGLAVLISLSRYTLLKIWPDFSESSEAANRQVLTSLEAYDYLIVAFLPGISEELLFRGGLLPLLGLNWKSALAVAALFGVLHLGSGRKSSFAIWATFVGVAYGYATIVSSSLVVPMASHALNNLVGALLWQQTSRSSKQISS</sequence>
<name>A0A803M6W7_CHEQI</name>
<feature type="compositionally biased region" description="Polar residues" evidence="2">
    <location>
        <begin position="30"/>
        <end position="39"/>
    </location>
</feature>
<feature type="transmembrane region" description="Helical" evidence="3">
    <location>
        <begin position="1947"/>
        <end position="1965"/>
    </location>
</feature>
<dbReference type="GO" id="GO:0080120">
    <property type="term" value="P:CAAX-box protein maturation"/>
    <property type="evidence" value="ECO:0007669"/>
    <property type="project" value="UniProtKB-ARBA"/>
</dbReference>
<feature type="coiled-coil region" evidence="1">
    <location>
        <begin position="730"/>
        <end position="844"/>
    </location>
</feature>
<keyword evidence="1" id="KW-0175">Coiled coil</keyword>
<dbReference type="PANTHER" id="PTHR43939:SF68">
    <property type="entry name" value="CENTROSOMAL PROTEIN OF 290 KDA-LIKE"/>
    <property type="match status" value="1"/>
</dbReference>
<dbReference type="Gene3D" id="1.20.5.340">
    <property type="match status" value="1"/>
</dbReference>
<evidence type="ECO:0000259" key="4">
    <source>
        <dbReference type="Pfam" id="PF02517"/>
    </source>
</evidence>
<keyword evidence="3" id="KW-1133">Transmembrane helix</keyword>
<reference evidence="5" key="2">
    <citation type="submission" date="2021-03" db="UniProtKB">
        <authorList>
            <consortium name="EnsemblPlants"/>
        </authorList>
    </citation>
    <scope>IDENTIFICATION</scope>
</reference>
<evidence type="ECO:0000313" key="5">
    <source>
        <dbReference type="EnsemblPlants" id="AUR62024190-RA:cds"/>
    </source>
</evidence>
<evidence type="ECO:0000313" key="6">
    <source>
        <dbReference type="Proteomes" id="UP000596660"/>
    </source>
</evidence>
<dbReference type="InterPro" id="IPR003675">
    <property type="entry name" value="Rce1/LyrA-like_dom"/>
</dbReference>
<evidence type="ECO:0000256" key="2">
    <source>
        <dbReference type="SAM" id="MobiDB-lite"/>
    </source>
</evidence>
<dbReference type="SUPFAM" id="SSF57997">
    <property type="entry name" value="Tropomyosin"/>
    <property type="match status" value="1"/>
</dbReference>